<evidence type="ECO:0000313" key="1">
    <source>
        <dbReference type="EMBL" id="KAJ9703008.1"/>
    </source>
</evidence>
<gene>
    <name evidence="1" type="ORF">PVL29_004670</name>
</gene>
<reference evidence="1 2" key="1">
    <citation type="journal article" date="2023" name="BMC Biotechnol.">
        <title>Vitis rotundifolia cv Carlos genome sequencing.</title>
        <authorList>
            <person name="Huff M."/>
            <person name="Hulse-Kemp A."/>
            <person name="Scheffler B."/>
            <person name="Youngblood R."/>
            <person name="Simpson S."/>
            <person name="Babiker E."/>
            <person name="Staton M."/>
        </authorList>
    </citation>
    <scope>NUCLEOTIDE SEQUENCE [LARGE SCALE GENOMIC DNA]</scope>
    <source>
        <tissue evidence="1">Leaf</tissue>
    </source>
</reference>
<organism evidence="1 2">
    <name type="scientific">Vitis rotundifolia</name>
    <name type="common">Muscadine grape</name>
    <dbReference type="NCBI Taxonomy" id="103349"/>
    <lineage>
        <taxon>Eukaryota</taxon>
        <taxon>Viridiplantae</taxon>
        <taxon>Streptophyta</taxon>
        <taxon>Embryophyta</taxon>
        <taxon>Tracheophyta</taxon>
        <taxon>Spermatophyta</taxon>
        <taxon>Magnoliopsida</taxon>
        <taxon>eudicotyledons</taxon>
        <taxon>Gunneridae</taxon>
        <taxon>Pentapetalae</taxon>
        <taxon>rosids</taxon>
        <taxon>Vitales</taxon>
        <taxon>Vitaceae</taxon>
        <taxon>Viteae</taxon>
        <taxon>Vitis</taxon>
    </lineage>
</organism>
<evidence type="ECO:0000313" key="2">
    <source>
        <dbReference type="Proteomes" id="UP001168098"/>
    </source>
</evidence>
<protein>
    <submittedName>
        <fullName evidence="1">Uncharacterized protein</fullName>
    </submittedName>
</protein>
<accession>A0AA39A8L3</accession>
<dbReference type="Proteomes" id="UP001168098">
    <property type="component" value="Unassembled WGS sequence"/>
</dbReference>
<keyword evidence="2" id="KW-1185">Reference proteome</keyword>
<proteinExistence type="predicted"/>
<comment type="caution">
    <text evidence="1">The sequence shown here is derived from an EMBL/GenBank/DDBJ whole genome shotgun (WGS) entry which is preliminary data.</text>
</comment>
<sequence length="179" mass="20632">MASNFRAEFRERKHKRLSKSIVINHNSSKKAFSELASAPSLMPVPLAIPTTVTLEPDEKLPSVDDIAYHEMRRPFIVPENLSEESFECMTSSPPYPKSAYVPSQDEIFEFLKRIISFTEREPLIQNMGVFFSTTQRILVEIDDNPNRSFTAQLLYDTPDRLSVAFSICKTTRLLKQQKW</sequence>
<dbReference type="EMBL" id="JARBHA010000004">
    <property type="protein sequence ID" value="KAJ9703008.1"/>
    <property type="molecule type" value="Genomic_DNA"/>
</dbReference>
<name>A0AA39A8L3_VITRO</name>
<dbReference type="AlphaFoldDB" id="A0AA39A8L3"/>